<dbReference type="RefSeq" id="WP_071065685.1">
    <property type="nucleotide sequence ID" value="NZ_MAXA01000236.1"/>
</dbReference>
<accession>A0A1S1PTS7</accession>
<dbReference type="Gene3D" id="3.40.50.12780">
    <property type="entry name" value="N-terminal domain of ligase-like"/>
    <property type="match status" value="1"/>
</dbReference>
<comment type="caution">
    <text evidence="3">The sequence shown here is derived from an EMBL/GenBank/DDBJ whole genome shotgun (WGS) entry which is preliminary data.</text>
</comment>
<dbReference type="InterPro" id="IPR025110">
    <property type="entry name" value="AMP-bd_C"/>
</dbReference>
<dbReference type="AlphaFoldDB" id="A0A1S1PTS7"/>
<dbReference type="EMBL" id="MAXA01000236">
    <property type="protein sequence ID" value="OHV24142.1"/>
    <property type="molecule type" value="Genomic_DNA"/>
</dbReference>
<organism evidence="3 4">
    <name type="scientific">Parafrankia soli</name>
    <dbReference type="NCBI Taxonomy" id="2599596"/>
    <lineage>
        <taxon>Bacteria</taxon>
        <taxon>Bacillati</taxon>
        <taxon>Actinomycetota</taxon>
        <taxon>Actinomycetes</taxon>
        <taxon>Frankiales</taxon>
        <taxon>Frankiaceae</taxon>
        <taxon>Parafrankia</taxon>
    </lineage>
</organism>
<dbReference type="Proteomes" id="UP000179769">
    <property type="component" value="Unassembled WGS sequence"/>
</dbReference>
<dbReference type="InterPro" id="IPR000873">
    <property type="entry name" value="AMP-dep_synth/lig_dom"/>
</dbReference>
<dbReference type="SUPFAM" id="SSF56801">
    <property type="entry name" value="Acetyl-CoA synthetase-like"/>
    <property type="match status" value="1"/>
</dbReference>
<proteinExistence type="predicted"/>
<gene>
    <name evidence="3" type="ORF">BBK14_23430</name>
</gene>
<name>A0A1S1PTS7_9ACTN</name>
<sequence>MIATTVDAGDGTPLTVPALLRRQADRYGPRVLLACDEDVLTYADADRRSRALARGLLAVGAGRGTHIGLLHPNGSEFVVGWLAVARIGAVSVPLSTFSTGAELRTLLRNADIGVLLSARSHRSHDYVAALRDAVPEFGEAAAPPLLAPSMPVLRHVFVGSTADAEPGMATDGGGGAGPAWEVHALLTRGTEVGEDVARAAEDAVHASDRLVIVHTSGSTSVPKGVIHTHGALIRHLANLNEIRRYTADDVLFSNSPFFWIGGFAYALLGTLLAGGRLVCSNAPSAAGVLDVLERERPTMVNGYAQSVARLPADPTFARRDLSSIRRGNLYALMPSDVRPADPQLRHQMLGMTETGSVCLVSEDEGDQPEHRRGSFGRPAPGFEARIVDPEDGRVLGAGEVGELWLRGPFLMEGYYGRERHEAFDADGWYHSGDLFVVDDEGFFYFKGRGGDVIKTAGANVSPLEVEAAIRDVAELTAHVVGLPDAARGEIVAAAVRVPPGRTVDPDGLRRRLAERLSAYKVPRRIVPIADDEVPTMSSGKIDMTALKELLRAAG</sequence>
<feature type="domain" description="AMP-binding enzyme C-terminal" evidence="2">
    <location>
        <begin position="476"/>
        <end position="540"/>
    </location>
</feature>
<evidence type="ECO:0000313" key="4">
    <source>
        <dbReference type="Proteomes" id="UP000179769"/>
    </source>
</evidence>
<dbReference type="Gene3D" id="3.30.300.30">
    <property type="match status" value="1"/>
</dbReference>
<evidence type="ECO:0000259" key="2">
    <source>
        <dbReference type="Pfam" id="PF13193"/>
    </source>
</evidence>
<dbReference type="Pfam" id="PF13193">
    <property type="entry name" value="AMP-binding_C"/>
    <property type="match status" value="1"/>
</dbReference>
<evidence type="ECO:0000259" key="1">
    <source>
        <dbReference type="Pfam" id="PF00501"/>
    </source>
</evidence>
<keyword evidence="4" id="KW-1185">Reference proteome</keyword>
<feature type="domain" description="AMP-dependent synthetase/ligase" evidence="1">
    <location>
        <begin position="20"/>
        <end position="415"/>
    </location>
</feature>
<dbReference type="PANTHER" id="PTHR43767">
    <property type="entry name" value="LONG-CHAIN-FATTY-ACID--COA LIGASE"/>
    <property type="match status" value="1"/>
</dbReference>
<protein>
    <submittedName>
        <fullName evidence="3">AMP-binding protein</fullName>
    </submittedName>
</protein>
<dbReference type="Pfam" id="PF00501">
    <property type="entry name" value="AMP-binding"/>
    <property type="match status" value="1"/>
</dbReference>
<dbReference type="InterPro" id="IPR045851">
    <property type="entry name" value="AMP-bd_C_sf"/>
</dbReference>
<dbReference type="PANTHER" id="PTHR43767:SF1">
    <property type="entry name" value="NONRIBOSOMAL PEPTIDE SYNTHASE PES1 (EUROFUNG)-RELATED"/>
    <property type="match status" value="1"/>
</dbReference>
<evidence type="ECO:0000313" key="3">
    <source>
        <dbReference type="EMBL" id="OHV24142.1"/>
    </source>
</evidence>
<dbReference type="InterPro" id="IPR050237">
    <property type="entry name" value="ATP-dep_AMP-bd_enzyme"/>
</dbReference>
<reference evidence="4" key="1">
    <citation type="submission" date="2016-07" db="EMBL/GenBank/DDBJ databases">
        <title>Frankia sp. NRRL B-16219 Genome sequencing.</title>
        <authorList>
            <person name="Ghodhbane-Gtari F."/>
            <person name="Swanson E."/>
            <person name="Gueddou A."/>
            <person name="Louati M."/>
            <person name="Nouioui I."/>
            <person name="Hezbri K."/>
            <person name="Abebe-Akele F."/>
            <person name="Simpson S."/>
            <person name="Morris K."/>
            <person name="Thomas K."/>
            <person name="Gtari M."/>
            <person name="Tisa L.S."/>
        </authorList>
    </citation>
    <scope>NUCLEOTIDE SEQUENCE [LARGE SCALE GENOMIC DNA]</scope>
    <source>
        <strain evidence="4">NRRL B-16219</strain>
    </source>
</reference>
<dbReference type="GO" id="GO:0016878">
    <property type="term" value="F:acid-thiol ligase activity"/>
    <property type="evidence" value="ECO:0007669"/>
    <property type="project" value="UniProtKB-ARBA"/>
</dbReference>
<dbReference type="CDD" id="cd04433">
    <property type="entry name" value="AFD_class_I"/>
    <property type="match status" value="1"/>
</dbReference>
<dbReference type="InterPro" id="IPR042099">
    <property type="entry name" value="ANL_N_sf"/>
</dbReference>
<dbReference type="PROSITE" id="PS00455">
    <property type="entry name" value="AMP_BINDING"/>
    <property type="match status" value="1"/>
</dbReference>
<dbReference type="InterPro" id="IPR020845">
    <property type="entry name" value="AMP-binding_CS"/>
</dbReference>
<dbReference type="OrthoDB" id="9803968at2"/>